<dbReference type="EMBL" id="JAGSXJ010000028">
    <property type="protein sequence ID" value="KAH6671513.1"/>
    <property type="molecule type" value="Genomic_DNA"/>
</dbReference>
<evidence type="ECO:0000313" key="3">
    <source>
        <dbReference type="Proteomes" id="UP000770015"/>
    </source>
</evidence>
<organism evidence="2 3">
    <name type="scientific">Plectosphaerella plurivora</name>
    <dbReference type="NCBI Taxonomy" id="936078"/>
    <lineage>
        <taxon>Eukaryota</taxon>
        <taxon>Fungi</taxon>
        <taxon>Dikarya</taxon>
        <taxon>Ascomycota</taxon>
        <taxon>Pezizomycotina</taxon>
        <taxon>Sordariomycetes</taxon>
        <taxon>Hypocreomycetidae</taxon>
        <taxon>Glomerellales</taxon>
        <taxon>Plectosphaerellaceae</taxon>
        <taxon>Plectosphaerella</taxon>
    </lineage>
</organism>
<protein>
    <submittedName>
        <fullName evidence="2">Uncharacterized protein</fullName>
    </submittedName>
</protein>
<name>A0A9P8V1H7_9PEZI</name>
<evidence type="ECO:0000313" key="2">
    <source>
        <dbReference type="EMBL" id="KAH6671513.1"/>
    </source>
</evidence>
<evidence type="ECO:0000256" key="1">
    <source>
        <dbReference type="SAM" id="MobiDB-lite"/>
    </source>
</evidence>
<accession>A0A9P8V1H7</accession>
<reference evidence="2" key="1">
    <citation type="journal article" date="2021" name="Nat. Commun.">
        <title>Genetic determinants of endophytism in the Arabidopsis root mycobiome.</title>
        <authorList>
            <person name="Mesny F."/>
            <person name="Miyauchi S."/>
            <person name="Thiergart T."/>
            <person name="Pickel B."/>
            <person name="Atanasova L."/>
            <person name="Karlsson M."/>
            <person name="Huettel B."/>
            <person name="Barry K.W."/>
            <person name="Haridas S."/>
            <person name="Chen C."/>
            <person name="Bauer D."/>
            <person name="Andreopoulos W."/>
            <person name="Pangilinan J."/>
            <person name="LaButti K."/>
            <person name="Riley R."/>
            <person name="Lipzen A."/>
            <person name="Clum A."/>
            <person name="Drula E."/>
            <person name="Henrissat B."/>
            <person name="Kohler A."/>
            <person name="Grigoriev I.V."/>
            <person name="Martin F.M."/>
            <person name="Hacquard S."/>
        </authorList>
    </citation>
    <scope>NUCLEOTIDE SEQUENCE</scope>
    <source>
        <strain evidence="2">MPI-SDFR-AT-0117</strain>
    </source>
</reference>
<dbReference type="Proteomes" id="UP000770015">
    <property type="component" value="Unassembled WGS sequence"/>
</dbReference>
<feature type="region of interest" description="Disordered" evidence="1">
    <location>
        <begin position="72"/>
        <end position="99"/>
    </location>
</feature>
<comment type="caution">
    <text evidence="2">The sequence shown here is derived from an EMBL/GenBank/DDBJ whole genome shotgun (WGS) entry which is preliminary data.</text>
</comment>
<proteinExistence type="predicted"/>
<gene>
    <name evidence="2" type="ORF">F5X68DRAFT_42766</name>
</gene>
<keyword evidence="3" id="KW-1185">Reference proteome</keyword>
<sequence length="237" mass="26108">MFRPSHSISVMSETLVRCQSGRLSWGRDCQAGDKAGGGRNAHTPASLGRPCLHALLPLLHLHLHLPCTSPAPAPRAAPRCTARGSHAPWTRQAGRSRPHFFPSIEGGRGAFQFLLHLRHPGKNTEVTMRAGMRRQAPRHHRMLQVKMPGVPSFTHPALQESPDSLLVRAAPVNGLAGPGLTRPARAGPDDQDELRPCSFLLNLAWPRTRSAEARIVLHVLHSQRHGRGWCRIRHDSN</sequence>
<dbReference type="AlphaFoldDB" id="A0A9P8V1H7"/>